<evidence type="ECO:0000256" key="2">
    <source>
        <dbReference type="ARBA" id="ARBA00022617"/>
    </source>
</evidence>
<accession>A0ABP7S4F1</accession>
<sequence>MVKALRWAGYGLAGVAGLAVLAAAGVWGMSAYALSRTVEPRPEHIVMAGASAARGQHLAQTATCLDCHGQDLRGSKFLEEPGLATLNAPNLTLVAAKASDEQLAQAIRQGIGHDGRSLFIMPSSTYAAFTDQEVSDLIAFIRSLPRGGSELPKMTLGPIGHIGVALGKFQTQPALMARYREHPALDVGPQHVAGRHLAMTICADCHASDLTGQEVKPGTVSPDLTVVGSYDKAQFAALMKTGLPPGGRHLQMMKDTSRNSFSHFTDQEVEQLFGYLQARAARLQARSASTS</sequence>
<evidence type="ECO:0000256" key="3">
    <source>
        <dbReference type="ARBA" id="ARBA00022723"/>
    </source>
</evidence>
<dbReference type="Gene3D" id="1.10.760.10">
    <property type="entry name" value="Cytochrome c-like domain"/>
    <property type="match status" value="2"/>
</dbReference>
<keyword evidence="1" id="KW-0813">Transport</keyword>
<dbReference type="EMBL" id="BAAAZD010000002">
    <property type="protein sequence ID" value="GAA4006561.1"/>
    <property type="molecule type" value="Genomic_DNA"/>
</dbReference>
<organism evidence="8 9">
    <name type="scientific">Sphingomonas humi</name>
    <dbReference type="NCBI Taxonomy" id="335630"/>
    <lineage>
        <taxon>Bacteria</taxon>
        <taxon>Pseudomonadati</taxon>
        <taxon>Pseudomonadota</taxon>
        <taxon>Alphaproteobacteria</taxon>
        <taxon>Sphingomonadales</taxon>
        <taxon>Sphingomonadaceae</taxon>
        <taxon>Sphingomonas</taxon>
    </lineage>
</organism>
<evidence type="ECO:0000259" key="7">
    <source>
        <dbReference type="PROSITE" id="PS51007"/>
    </source>
</evidence>
<dbReference type="Pfam" id="PF00034">
    <property type="entry name" value="Cytochrom_C"/>
    <property type="match status" value="2"/>
</dbReference>
<protein>
    <recommendedName>
        <fullName evidence="7">Cytochrome c domain-containing protein</fullName>
    </recommendedName>
</protein>
<keyword evidence="5 6" id="KW-0408">Iron</keyword>
<keyword evidence="2 6" id="KW-0349">Heme</keyword>
<proteinExistence type="predicted"/>
<dbReference type="InterPro" id="IPR051811">
    <property type="entry name" value="Cytochrome_c550/c551-like"/>
</dbReference>
<reference evidence="9" key="1">
    <citation type="journal article" date="2019" name="Int. J. Syst. Evol. Microbiol.">
        <title>The Global Catalogue of Microorganisms (GCM) 10K type strain sequencing project: providing services to taxonomists for standard genome sequencing and annotation.</title>
        <authorList>
            <consortium name="The Broad Institute Genomics Platform"/>
            <consortium name="The Broad Institute Genome Sequencing Center for Infectious Disease"/>
            <person name="Wu L."/>
            <person name="Ma J."/>
        </authorList>
    </citation>
    <scope>NUCLEOTIDE SEQUENCE [LARGE SCALE GENOMIC DNA]</scope>
    <source>
        <strain evidence="9">JCM 16603</strain>
    </source>
</reference>
<dbReference type="PANTHER" id="PTHR37823">
    <property type="entry name" value="CYTOCHROME C-553-LIKE"/>
    <property type="match status" value="1"/>
</dbReference>
<feature type="domain" description="Cytochrome c" evidence="7">
    <location>
        <begin position="183"/>
        <end position="280"/>
    </location>
</feature>
<dbReference type="InterPro" id="IPR036909">
    <property type="entry name" value="Cyt_c-like_dom_sf"/>
</dbReference>
<keyword evidence="3 6" id="KW-0479">Metal-binding</keyword>
<keyword evidence="9" id="KW-1185">Reference proteome</keyword>
<evidence type="ECO:0000256" key="1">
    <source>
        <dbReference type="ARBA" id="ARBA00022448"/>
    </source>
</evidence>
<gene>
    <name evidence="8" type="ORF">GCM10022211_19270</name>
</gene>
<evidence type="ECO:0000313" key="9">
    <source>
        <dbReference type="Proteomes" id="UP001501310"/>
    </source>
</evidence>
<comment type="caution">
    <text evidence="8">The sequence shown here is derived from an EMBL/GenBank/DDBJ whole genome shotgun (WGS) entry which is preliminary data.</text>
</comment>
<dbReference type="SUPFAM" id="SSF46626">
    <property type="entry name" value="Cytochrome c"/>
    <property type="match status" value="2"/>
</dbReference>
<feature type="domain" description="Cytochrome c" evidence="7">
    <location>
        <begin position="50"/>
        <end position="145"/>
    </location>
</feature>
<evidence type="ECO:0000256" key="6">
    <source>
        <dbReference type="PROSITE-ProRule" id="PRU00433"/>
    </source>
</evidence>
<evidence type="ECO:0000256" key="4">
    <source>
        <dbReference type="ARBA" id="ARBA00022982"/>
    </source>
</evidence>
<evidence type="ECO:0000256" key="5">
    <source>
        <dbReference type="ARBA" id="ARBA00023004"/>
    </source>
</evidence>
<keyword evidence="4" id="KW-0249">Electron transport</keyword>
<dbReference type="Proteomes" id="UP001501310">
    <property type="component" value="Unassembled WGS sequence"/>
</dbReference>
<dbReference type="PROSITE" id="PS51007">
    <property type="entry name" value="CYTC"/>
    <property type="match status" value="2"/>
</dbReference>
<dbReference type="RefSeq" id="WP_344710055.1">
    <property type="nucleotide sequence ID" value="NZ_BAAAZD010000002.1"/>
</dbReference>
<dbReference type="PANTHER" id="PTHR37823:SF1">
    <property type="entry name" value="CYTOCHROME C-553-LIKE"/>
    <property type="match status" value="1"/>
</dbReference>
<evidence type="ECO:0000313" key="8">
    <source>
        <dbReference type="EMBL" id="GAA4006561.1"/>
    </source>
</evidence>
<name>A0ABP7S4F1_9SPHN</name>
<dbReference type="InterPro" id="IPR009056">
    <property type="entry name" value="Cyt_c-like_dom"/>
</dbReference>